<evidence type="ECO:0000256" key="2">
    <source>
        <dbReference type="ARBA" id="ARBA00023125"/>
    </source>
</evidence>
<dbReference type="InterPro" id="IPR036388">
    <property type="entry name" value="WH-like_DNA-bd_sf"/>
</dbReference>
<evidence type="ECO:0000256" key="3">
    <source>
        <dbReference type="ARBA" id="ARBA00023163"/>
    </source>
</evidence>
<dbReference type="GO" id="GO:0005829">
    <property type="term" value="C:cytosol"/>
    <property type="evidence" value="ECO:0007669"/>
    <property type="project" value="TreeGrafter"/>
</dbReference>
<dbReference type="PANTHER" id="PTHR30154">
    <property type="entry name" value="LEUCINE-RESPONSIVE REGULATORY PROTEIN"/>
    <property type="match status" value="1"/>
</dbReference>
<dbReference type="InterPro" id="IPR019887">
    <property type="entry name" value="Tscrpt_reg_AsnC/Lrp_C"/>
</dbReference>
<sequence length="157" mass="17094">MDELDLAILDRLQHDVRQTNRELAAAVGLAPSSCLARVRALREAGVIRGAHVDVDLTAIGRSAQAMVALKIKPQAFGSAGTFERWIADLPETLSVFMVSGASDFLVHVAVPDTDRLREFVLALAKRPEIADIRTSIVFDHTRKQVVEPLGPGRRSTS</sequence>
<dbReference type="InterPro" id="IPR011008">
    <property type="entry name" value="Dimeric_a/b-barrel"/>
</dbReference>
<dbReference type="PANTHER" id="PTHR30154:SF54">
    <property type="entry name" value="POSSIBLE TRANSCRIPTIONAL REGULATORY PROTEIN (PROBABLY LRP_ASNC-FAMILY)"/>
    <property type="match status" value="1"/>
</dbReference>
<evidence type="ECO:0000313" key="5">
    <source>
        <dbReference type="EMBL" id="GEP69540.1"/>
    </source>
</evidence>
<reference evidence="5 6" key="1">
    <citation type="submission" date="2019-07" db="EMBL/GenBank/DDBJ databases">
        <title>Whole genome shotgun sequence of Cellulomonas soli NBRC 109434.</title>
        <authorList>
            <person name="Hosoyama A."/>
            <person name="Uohara A."/>
            <person name="Ohji S."/>
            <person name="Ichikawa N."/>
        </authorList>
    </citation>
    <scope>NUCLEOTIDE SEQUENCE [LARGE SCALE GENOMIC DNA]</scope>
    <source>
        <strain evidence="5 6">NBRC 109434</strain>
    </source>
</reference>
<feature type="domain" description="HTH asnC-type" evidence="4">
    <location>
        <begin position="1"/>
        <end position="62"/>
    </location>
</feature>
<dbReference type="Gene3D" id="1.10.10.10">
    <property type="entry name" value="Winged helix-like DNA-binding domain superfamily/Winged helix DNA-binding domain"/>
    <property type="match status" value="1"/>
</dbReference>
<keyword evidence="6" id="KW-1185">Reference proteome</keyword>
<dbReference type="EMBL" id="BKAL01000007">
    <property type="protein sequence ID" value="GEP69540.1"/>
    <property type="molecule type" value="Genomic_DNA"/>
</dbReference>
<keyword evidence="2" id="KW-0238">DNA-binding</keyword>
<protein>
    <submittedName>
        <fullName evidence="5">AsnC family transcriptional regulator</fullName>
    </submittedName>
</protein>
<dbReference type="SUPFAM" id="SSF46785">
    <property type="entry name" value="Winged helix' DNA-binding domain"/>
    <property type="match status" value="1"/>
</dbReference>
<dbReference type="GO" id="GO:0043200">
    <property type="term" value="P:response to amino acid"/>
    <property type="evidence" value="ECO:0007669"/>
    <property type="project" value="TreeGrafter"/>
</dbReference>
<keyword evidence="3" id="KW-0804">Transcription</keyword>
<dbReference type="PRINTS" id="PR00033">
    <property type="entry name" value="HTHASNC"/>
</dbReference>
<dbReference type="Pfam" id="PF01037">
    <property type="entry name" value="AsnC_trans_reg"/>
    <property type="match status" value="1"/>
</dbReference>
<evidence type="ECO:0000313" key="6">
    <source>
        <dbReference type="Proteomes" id="UP000321798"/>
    </source>
</evidence>
<dbReference type="GO" id="GO:0043565">
    <property type="term" value="F:sequence-specific DNA binding"/>
    <property type="evidence" value="ECO:0007669"/>
    <property type="project" value="InterPro"/>
</dbReference>
<evidence type="ECO:0000256" key="1">
    <source>
        <dbReference type="ARBA" id="ARBA00023015"/>
    </source>
</evidence>
<dbReference type="Gene3D" id="3.30.70.920">
    <property type="match status" value="1"/>
</dbReference>
<accession>A0A512PEA5</accession>
<evidence type="ECO:0000259" key="4">
    <source>
        <dbReference type="PROSITE" id="PS50956"/>
    </source>
</evidence>
<dbReference type="InterPro" id="IPR011991">
    <property type="entry name" value="ArsR-like_HTH"/>
</dbReference>
<dbReference type="RefSeq" id="WP_146953294.1">
    <property type="nucleotide sequence ID" value="NZ_BAABBJ010000007.1"/>
</dbReference>
<dbReference type="InterPro" id="IPR036390">
    <property type="entry name" value="WH_DNA-bd_sf"/>
</dbReference>
<dbReference type="Proteomes" id="UP000321798">
    <property type="component" value="Unassembled WGS sequence"/>
</dbReference>
<dbReference type="CDD" id="cd00090">
    <property type="entry name" value="HTH_ARSR"/>
    <property type="match status" value="1"/>
</dbReference>
<keyword evidence="1" id="KW-0805">Transcription regulation</keyword>
<dbReference type="PROSITE" id="PS50956">
    <property type="entry name" value="HTH_ASNC_2"/>
    <property type="match status" value="1"/>
</dbReference>
<name>A0A512PEA5_9CELL</name>
<dbReference type="SMART" id="SM00344">
    <property type="entry name" value="HTH_ASNC"/>
    <property type="match status" value="1"/>
</dbReference>
<comment type="caution">
    <text evidence="5">The sequence shown here is derived from an EMBL/GenBank/DDBJ whole genome shotgun (WGS) entry which is preliminary data.</text>
</comment>
<dbReference type="InterPro" id="IPR019888">
    <property type="entry name" value="Tscrpt_reg_AsnC-like"/>
</dbReference>
<dbReference type="AlphaFoldDB" id="A0A512PEA5"/>
<organism evidence="5 6">
    <name type="scientific">Cellulomonas soli</name>
    <dbReference type="NCBI Taxonomy" id="931535"/>
    <lineage>
        <taxon>Bacteria</taxon>
        <taxon>Bacillati</taxon>
        <taxon>Actinomycetota</taxon>
        <taxon>Actinomycetes</taxon>
        <taxon>Micrococcales</taxon>
        <taxon>Cellulomonadaceae</taxon>
        <taxon>Cellulomonas</taxon>
    </lineage>
</organism>
<dbReference type="SUPFAM" id="SSF54909">
    <property type="entry name" value="Dimeric alpha+beta barrel"/>
    <property type="match status" value="1"/>
</dbReference>
<gene>
    <name evidence="5" type="ORF">CSO01_22550</name>
</gene>
<dbReference type="InterPro" id="IPR000485">
    <property type="entry name" value="AsnC-type_HTH_dom"/>
</dbReference>
<dbReference type="Pfam" id="PF13412">
    <property type="entry name" value="HTH_24"/>
    <property type="match status" value="1"/>
</dbReference>
<dbReference type="OrthoDB" id="4411089at2"/>
<proteinExistence type="predicted"/>